<organism evidence="6 7">
    <name type="scientific">Methylophilus luteus</name>
    <dbReference type="NCBI Taxonomy" id="640108"/>
    <lineage>
        <taxon>Bacteria</taxon>
        <taxon>Pseudomonadati</taxon>
        <taxon>Pseudomonadota</taxon>
        <taxon>Betaproteobacteria</taxon>
        <taxon>Nitrosomonadales</taxon>
        <taxon>Methylophilaceae</taxon>
        <taxon>Methylophilus</taxon>
    </lineage>
</organism>
<dbReference type="EC" id="1.5.1.-" evidence="6"/>
<protein>
    <submittedName>
        <fullName evidence="6">FMN reductase</fullName>
        <ecNumber evidence="6">1.5.1.-</ecNumber>
    </submittedName>
</protein>
<keyword evidence="2" id="KW-0285">Flavoprotein</keyword>
<keyword evidence="4 6" id="KW-0560">Oxidoreductase</keyword>
<dbReference type="Gene3D" id="3.40.50.360">
    <property type="match status" value="1"/>
</dbReference>
<dbReference type="NCBIfam" id="TIGR03566">
    <property type="entry name" value="FMN_reduc_MsuE"/>
    <property type="match status" value="1"/>
</dbReference>
<dbReference type="Proteomes" id="UP001597128">
    <property type="component" value="Unassembled WGS sequence"/>
</dbReference>
<keyword evidence="7" id="KW-1185">Reference proteome</keyword>
<dbReference type="GO" id="GO:0016491">
    <property type="term" value="F:oxidoreductase activity"/>
    <property type="evidence" value="ECO:0007669"/>
    <property type="project" value="UniProtKB-KW"/>
</dbReference>
<gene>
    <name evidence="6" type="primary">msuE</name>
    <name evidence="6" type="ORF">ACFQ1Z_05810</name>
</gene>
<evidence type="ECO:0000259" key="5">
    <source>
        <dbReference type="Pfam" id="PF03358"/>
    </source>
</evidence>
<comment type="caution">
    <text evidence="6">The sequence shown here is derived from an EMBL/GenBank/DDBJ whole genome shotgun (WGS) entry which is preliminary data.</text>
</comment>
<dbReference type="InterPro" id="IPR019912">
    <property type="entry name" value="FMN_Rdtase_MsuE-like"/>
</dbReference>
<dbReference type="InterPro" id="IPR051814">
    <property type="entry name" value="NAD(P)H-dep_FMN_reductase"/>
</dbReference>
<dbReference type="PANTHER" id="PTHR43408:SF2">
    <property type="entry name" value="FMN REDUCTASE (NADPH)"/>
    <property type="match status" value="1"/>
</dbReference>
<proteinExistence type="inferred from homology"/>
<evidence type="ECO:0000313" key="6">
    <source>
        <dbReference type="EMBL" id="MFD0913057.1"/>
    </source>
</evidence>
<dbReference type="InterPro" id="IPR005025">
    <property type="entry name" value="FMN_Rdtase-like_dom"/>
</dbReference>
<dbReference type="InterPro" id="IPR029039">
    <property type="entry name" value="Flavoprotein-like_sf"/>
</dbReference>
<evidence type="ECO:0000256" key="3">
    <source>
        <dbReference type="ARBA" id="ARBA00022643"/>
    </source>
</evidence>
<name>A0ABW3F674_9PROT</name>
<reference evidence="7" key="1">
    <citation type="journal article" date="2019" name="Int. J. Syst. Evol. Microbiol.">
        <title>The Global Catalogue of Microorganisms (GCM) 10K type strain sequencing project: providing services to taxonomists for standard genome sequencing and annotation.</title>
        <authorList>
            <consortium name="The Broad Institute Genomics Platform"/>
            <consortium name="The Broad Institute Genome Sequencing Center for Infectious Disease"/>
            <person name="Wu L."/>
            <person name="Ma J."/>
        </authorList>
    </citation>
    <scope>NUCLEOTIDE SEQUENCE [LARGE SCALE GENOMIC DNA]</scope>
    <source>
        <strain evidence="7">CCUG 58412</strain>
    </source>
</reference>
<comment type="similarity">
    <text evidence="1">Belongs to the SsuE family.</text>
</comment>
<accession>A0ABW3F674</accession>
<dbReference type="SUPFAM" id="SSF52218">
    <property type="entry name" value="Flavoproteins"/>
    <property type="match status" value="1"/>
</dbReference>
<evidence type="ECO:0000256" key="2">
    <source>
        <dbReference type="ARBA" id="ARBA00022630"/>
    </source>
</evidence>
<dbReference type="PANTHER" id="PTHR43408">
    <property type="entry name" value="FMN REDUCTASE (NADPH)"/>
    <property type="match status" value="1"/>
</dbReference>
<evidence type="ECO:0000313" key="7">
    <source>
        <dbReference type="Proteomes" id="UP001597128"/>
    </source>
</evidence>
<feature type="domain" description="NADPH-dependent FMN reductase-like" evidence="5">
    <location>
        <begin position="6"/>
        <end position="148"/>
    </location>
</feature>
<keyword evidence="3" id="KW-0288">FMN</keyword>
<dbReference type="Pfam" id="PF03358">
    <property type="entry name" value="FMN_red"/>
    <property type="match status" value="1"/>
</dbReference>
<evidence type="ECO:0000256" key="4">
    <source>
        <dbReference type="ARBA" id="ARBA00023002"/>
    </source>
</evidence>
<dbReference type="EMBL" id="JBHTKB010000001">
    <property type="protein sequence ID" value="MFD0913057.1"/>
    <property type="molecule type" value="Genomic_DNA"/>
</dbReference>
<dbReference type="RefSeq" id="WP_379056308.1">
    <property type="nucleotide sequence ID" value="NZ_JBHTKB010000001.1"/>
</dbReference>
<evidence type="ECO:0000256" key="1">
    <source>
        <dbReference type="ARBA" id="ARBA00005990"/>
    </source>
</evidence>
<sequence>MSRPLKVTAVAGSYKLPSRTAALVAALTEKLGQQIAIDLHQIDLSEIGGSFTASFDPRDLPARVQKDITAIETADLLIVATPVYRASYSGLFKHLFDLVNYEALIDVPVLLGATGGSDRHALIIDHELRPLFSFFQALTLPVGVYATEADFENYQVKSEALKARIELAIARALPLLKHRVTVTEASLQAI</sequence>